<dbReference type="SUPFAM" id="SSF54909">
    <property type="entry name" value="Dimeric alpha+beta barrel"/>
    <property type="match status" value="1"/>
</dbReference>
<evidence type="ECO:0000313" key="1">
    <source>
        <dbReference type="EMBL" id="MDM0044405.1"/>
    </source>
</evidence>
<protein>
    <recommendedName>
        <fullName evidence="3">ABM domain-containing protein</fullName>
    </recommendedName>
</protein>
<dbReference type="InterPro" id="IPR011008">
    <property type="entry name" value="Dimeric_a/b-barrel"/>
</dbReference>
<gene>
    <name evidence="1" type="ORF">QTH91_07945</name>
</gene>
<accession>A0ABT7N957</accession>
<dbReference type="Proteomes" id="UP001174908">
    <property type="component" value="Unassembled WGS sequence"/>
</dbReference>
<keyword evidence="2" id="KW-1185">Reference proteome</keyword>
<dbReference type="EMBL" id="JASZYV010000001">
    <property type="protein sequence ID" value="MDM0044405.1"/>
    <property type="molecule type" value="Genomic_DNA"/>
</dbReference>
<comment type="caution">
    <text evidence="1">The sequence shown here is derived from an EMBL/GenBank/DDBJ whole genome shotgun (WGS) entry which is preliminary data.</text>
</comment>
<evidence type="ECO:0000313" key="2">
    <source>
        <dbReference type="Proteomes" id="UP001174908"/>
    </source>
</evidence>
<proteinExistence type="predicted"/>
<reference evidence="1" key="1">
    <citation type="submission" date="2023-06" db="EMBL/GenBank/DDBJ databases">
        <authorList>
            <person name="Jiang Y."/>
            <person name="Liu Q."/>
        </authorList>
    </citation>
    <scope>NUCLEOTIDE SEQUENCE</scope>
    <source>
        <strain evidence="1">CGMCC 1.12089</strain>
    </source>
</reference>
<dbReference type="Gene3D" id="3.30.70.100">
    <property type="match status" value="1"/>
</dbReference>
<dbReference type="RefSeq" id="WP_286659443.1">
    <property type="nucleotide sequence ID" value="NZ_JASZYV010000001.1"/>
</dbReference>
<organism evidence="1 2">
    <name type="scientific">Variovorax dokdonensis</name>
    <dbReference type="NCBI Taxonomy" id="344883"/>
    <lineage>
        <taxon>Bacteria</taxon>
        <taxon>Pseudomonadati</taxon>
        <taxon>Pseudomonadota</taxon>
        <taxon>Betaproteobacteria</taxon>
        <taxon>Burkholderiales</taxon>
        <taxon>Comamonadaceae</taxon>
        <taxon>Variovorax</taxon>
    </lineage>
</organism>
<sequence>MYLRSAYWIGAPKPGADRQFHDLIESELLPAMRAMPGVRAVRGLWPVRLEDSPPGIALQVLVEFAGLEDAQRMLASDERKALRPRVLAAVELFNGHLSHIEFQTLGERTS</sequence>
<evidence type="ECO:0008006" key="3">
    <source>
        <dbReference type="Google" id="ProtNLM"/>
    </source>
</evidence>
<name>A0ABT7N957_9BURK</name>